<feature type="compositionally biased region" description="Low complexity" evidence="1">
    <location>
        <begin position="24"/>
        <end position="33"/>
    </location>
</feature>
<evidence type="ECO:0000313" key="3">
    <source>
        <dbReference type="Proteomes" id="UP000540685"/>
    </source>
</evidence>
<accession>A0A7W9IHY4</accession>
<dbReference type="EMBL" id="JACHMP010000001">
    <property type="protein sequence ID" value="MBB5820433.1"/>
    <property type="molecule type" value="Genomic_DNA"/>
</dbReference>
<evidence type="ECO:0000313" key="2">
    <source>
        <dbReference type="EMBL" id="MBB5820433.1"/>
    </source>
</evidence>
<reference evidence="2 3" key="1">
    <citation type="submission" date="2020-08" db="EMBL/GenBank/DDBJ databases">
        <title>Sequencing the genomes of 1000 actinobacteria strains.</title>
        <authorList>
            <person name="Klenk H.-P."/>
        </authorList>
    </citation>
    <scope>NUCLEOTIDE SEQUENCE [LARGE SCALE GENOMIC DNA]</scope>
    <source>
        <strain evidence="2 3">DSM 46887</strain>
    </source>
</reference>
<feature type="compositionally biased region" description="Gly residues" evidence="1">
    <location>
        <begin position="167"/>
        <end position="185"/>
    </location>
</feature>
<dbReference type="Pfam" id="PF05258">
    <property type="entry name" value="DciA"/>
    <property type="match status" value="1"/>
</dbReference>
<protein>
    <submittedName>
        <fullName evidence="2">Putative nucleic acid-binding Zn ribbon protein</fullName>
    </submittedName>
</protein>
<dbReference type="PANTHER" id="PTHR36456:SF1">
    <property type="entry name" value="UPF0232 PROTEIN SCO3875"/>
    <property type="match status" value="1"/>
</dbReference>
<feature type="region of interest" description="Disordered" evidence="1">
    <location>
        <begin position="159"/>
        <end position="185"/>
    </location>
</feature>
<gene>
    <name evidence="2" type="ORF">F4562_003495</name>
</gene>
<dbReference type="PANTHER" id="PTHR36456">
    <property type="entry name" value="UPF0232 PROTEIN SCO3875"/>
    <property type="match status" value="1"/>
</dbReference>
<dbReference type="InterPro" id="IPR007922">
    <property type="entry name" value="DciA-like"/>
</dbReference>
<evidence type="ECO:0000256" key="1">
    <source>
        <dbReference type="SAM" id="MobiDB-lite"/>
    </source>
</evidence>
<organism evidence="2 3">
    <name type="scientific">Streptosporangium becharense</name>
    <dbReference type="NCBI Taxonomy" id="1816182"/>
    <lineage>
        <taxon>Bacteria</taxon>
        <taxon>Bacillati</taxon>
        <taxon>Actinomycetota</taxon>
        <taxon>Actinomycetes</taxon>
        <taxon>Streptosporangiales</taxon>
        <taxon>Streptosporangiaceae</taxon>
        <taxon>Streptosporangium</taxon>
    </lineage>
</organism>
<dbReference type="Proteomes" id="UP000540685">
    <property type="component" value="Unassembled WGS sequence"/>
</dbReference>
<dbReference type="AlphaFoldDB" id="A0A7W9IHY4"/>
<comment type="caution">
    <text evidence="2">The sequence shown here is derived from an EMBL/GenBank/DDBJ whole genome shotgun (WGS) entry which is preliminary data.</text>
</comment>
<dbReference type="RefSeq" id="WP_311734079.1">
    <property type="nucleotide sequence ID" value="NZ_JACHMP010000001.1"/>
</dbReference>
<feature type="compositionally biased region" description="Basic and acidic residues" evidence="1">
    <location>
        <begin position="34"/>
        <end position="47"/>
    </location>
</feature>
<proteinExistence type="predicted"/>
<sequence length="185" mass="19274">MSDEMTGTSEAAAAAPDGGVGTPASVATRGAAAAREKLAQAKADAARRGQLPRSEPRRRARGPRRDAGDPQLLGRAITDLLAARGWEQPVAVGGVFGRWHQIVGPDMAAHTRPESFADGEVVVVADSTAWATQVRLLAKTLVRRLNEELGDGTVRLVKVRGPQNGPRPGGGLRVTGSRGPGDTYG</sequence>
<name>A0A7W9IHY4_9ACTN</name>
<keyword evidence="3" id="KW-1185">Reference proteome</keyword>
<feature type="region of interest" description="Disordered" evidence="1">
    <location>
        <begin position="1"/>
        <end position="71"/>
    </location>
</feature>